<reference evidence="6" key="1">
    <citation type="journal article" date="2019" name="Int. J. Syst. Evol. Microbiol.">
        <title>The Global Catalogue of Microorganisms (GCM) 10K type strain sequencing project: providing services to taxonomists for standard genome sequencing and annotation.</title>
        <authorList>
            <consortium name="The Broad Institute Genomics Platform"/>
            <consortium name="The Broad Institute Genome Sequencing Center for Infectious Disease"/>
            <person name="Wu L."/>
            <person name="Ma J."/>
        </authorList>
    </citation>
    <scope>NUCLEOTIDE SEQUENCE [LARGE SCALE GENOMIC DNA]</scope>
    <source>
        <strain evidence="6">KCTC 42473</strain>
    </source>
</reference>
<dbReference type="Pfam" id="PF13523">
    <property type="entry name" value="Acetyltransf_8"/>
    <property type="match status" value="1"/>
</dbReference>
<dbReference type="InterPro" id="IPR016181">
    <property type="entry name" value="Acyl_CoA_acyltransferase"/>
</dbReference>
<evidence type="ECO:0000313" key="5">
    <source>
        <dbReference type="EMBL" id="MFC3630223.1"/>
    </source>
</evidence>
<evidence type="ECO:0000256" key="2">
    <source>
        <dbReference type="ARBA" id="ARBA00023251"/>
    </source>
</evidence>
<dbReference type="RefSeq" id="WP_377761728.1">
    <property type="nucleotide sequence ID" value="NZ_JBHRXY010000009.1"/>
</dbReference>
<organism evidence="5 6">
    <name type="scientific">Paracoccus angustae</name>
    <dbReference type="NCBI Taxonomy" id="1671480"/>
    <lineage>
        <taxon>Bacteria</taxon>
        <taxon>Pseudomonadati</taxon>
        <taxon>Pseudomonadota</taxon>
        <taxon>Alphaproteobacteria</taxon>
        <taxon>Rhodobacterales</taxon>
        <taxon>Paracoccaceae</taxon>
        <taxon>Paracoccus</taxon>
    </lineage>
</organism>
<feature type="region of interest" description="Disordered" evidence="3">
    <location>
        <begin position="174"/>
        <end position="194"/>
    </location>
</feature>
<dbReference type="InterPro" id="IPR019432">
    <property type="entry name" value="Acyltransferase_MbtK/IucB-like"/>
</dbReference>
<comment type="pathway">
    <text evidence="1">Siderophore biosynthesis.</text>
</comment>
<dbReference type="PROSITE" id="PS51186">
    <property type="entry name" value="GNAT"/>
    <property type="match status" value="1"/>
</dbReference>
<sequence>MTPPRPDLSFMPVTAADLPLLARWLDQPHWRDGWSADVETELGYLRDIIDGRDSTRAFLFRLDGQPVGYIQVWRIADARVEPWLSDAPWVMDLLDDAVGVDLSIGPPDQLGRGIGSRVLARFVAMLRAEGRHCIVIDPDISNRRAIRAYHKAGFRQIAELAGRTGHCLLMRHEAADPRMPAGEQSGGRDVGPGT</sequence>
<name>A0ABV7U565_9RHOB</name>
<gene>
    <name evidence="5" type="ORF">ACFOM8_12300</name>
</gene>
<dbReference type="PANTHER" id="PTHR31438">
    <property type="entry name" value="LYSINE N-ACYLTRANSFERASE C17G9.06C-RELATED"/>
    <property type="match status" value="1"/>
</dbReference>
<dbReference type="SUPFAM" id="SSF55729">
    <property type="entry name" value="Acyl-CoA N-acyltransferases (Nat)"/>
    <property type="match status" value="1"/>
</dbReference>
<dbReference type="Proteomes" id="UP001595539">
    <property type="component" value="Unassembled WGS sequence"/>
</dbReference>
<evidence type="ECO:0000259" key="4">
    <source>
        <dbReference type="PROSITE" id="PS51186"/>
    </source>
</evidence>
<evidence type="ECO:0000256" key="3">
    <source>
        <dbReference type="SAM" id="MobiDB-lite"/>
    </source>
</evidence>
<keyword evidence="5" id="KW-0012">Acyltransferase</keyword>
<comment type="caution">
    <text evidence="5">The sequence shown here is derived from an EMBL/GenBank/DDBJ whole genome shotgun (WGS) entry which is preliminary data.</text>
</comment>
<evidence type="ECO:0000256" key="1">
    <source>
        <dbReference type="ARBA" id="ARBA00004924"/>
    </source>
</evidence>
<keyword evidence="6" id="KW-1185">Reference proteome</keyword>
<feature type="compositionally biased region" description="Gly residues" evidence="3">
    <location>
        <begin position="184"/>
        <end position="194"/>
    </location>
</feature>
<dbReference type="InterPro" id="IPR000182">
    <property type="entry name" value="GNAT_dom"/>
</dbReference>
<dbReference type="GO" id="GO:0016746">
    <property type="term" value="F:acyltransferase activity"/>
    <property type="evidence" value="ECO:0007669"/>
    <property type="project" value="UniProtKB-KW"/>
</dbReference>
<dbReference type="EMBL" id="JBHRXY010000009">
    <property type="protein sequence ID" value="MFC3630223.1"/>
    <property type="molecule type" value="Genomic_DNA"/>
</dbReference>
<dbReference type="Gene3D" id="3.40.630.30">
    <property type="match status" value="1"/>
</dbReference>
<dbReference type="PANTHER" id="PTHR31438:SF1">
    <property type="entry name" value="LYSINE N-ACYLTRANSFERASE C17G9.06C-RELATED"/>
    <property type="match status" value="1"/>
</dbReference>
<protein>
    <submittedName>
        <fullName evidence="5">GNAT family N-acetyltransferase</fullName>
        <ecNumber evidence="5">2.3.1.-</ecNumber>
    </submittedName>
</protein>
<keyword evidence="2" id="KW-0046">Antibiotic resistance</keyword>
<accession>A0ABV7U565</accession>
<dbReference type="SMART" id="SM01006">
    <property type="entry name" value="AlcB"/>
    <property type="match status" value="1"/>
</dbReference>
<proteinExistence type="predicted"/>
<evidence type="ECO:0000313" key="6">
    <source>
        <dbReference type="Proteomes" id="UP001595539"/>
    </source>
</evidence>
<feature type="domain" description="N-acetyltransferase" evidence="4">
    <location>
        <begin position="8"/>
        <end position="175"/>
    </location>
</feature>
<dbReference type="EC" id="2.3.1.-" evidence="5"/>
<dbReference type="CDD" id="cd04301">
    <property type="entry name" value="NAT_SF"/>
    <property type="match status" value="1"/>
</dbReference>
<keyword evidence="5" id="KW-0808">Transferase</keyword>